<protein>
    <submittedName>
        <fullName evidence="5">Transcriptional regulator, LacI family</fullName>
    </submittedName>
</protein>
<dbReference type="EMBL" id="JNGW01000015">
    <property type="protein sequence ID" value="KDR53413.1"/>
    <property type="molecule type" value="Genomic_DNA"/>
</dbReference>
<dbReference type="PANTHER" id="PTHR30146:SF109">
    <property type="entry name" value="HTH-TYPE TRANSCRIPTIONAL REGULATOR GALS"/>
    <property type="match status" value="1"/>
</dbReference>
<dbReference type="SUPFAM" id="SSF47413">
    <property type="entry name" value="lambda repressor-like DNA-binding domains"/>
    <property type="match status" value="1"/>
</dbReference>
<evidence type="ECO:0000259" key="4">
    <source>
        <dbReference type="PROSITE" id="PS50932"/>
    </source>
</evidence>
<evidence type="ECO:0000256" key="2">
    <source>
        <dbReference type="ARBA" id="ARBA00023125"/>
    </source>
</evidence>
<dbReference type="GO" id="GO:0003700">
    <property type="term" value="F:DNA-binding transcription factor activity"/>
    <property type="evidence" value="ECO:0007669"/>
    <property type="project" value="TreeGrafter"/>
</dbReference>
<dbReference type="InterPro" id="IPR010982">
    <property type="entry name" value="Lambda_DNA-bd_dom_sf"/>
</dbReference>
<organism evidence="5 6">
    <name type="scientific">Hoylesella loescheii DSM 19665 = JCM 12249 = ATCC 15930</name>
    <dbReference type="NCBI Taxonomy" id="1122985"/>
    <lineage>
        <taxon>Bacteria</taxon>
        <taxon>Pseudomonadati</taxon>
        <taxon>Bacteroidota</taxon>
        <taxon>Bacteroidia</taxon>
        <taxon>Bacteroidales</taxon>
        <taxon>Prevotellaceae</taxon>
        <taxon>Hoylesella</taxon>
    </lineage>
</organism>
<sequence>MALFKRTSLKDIADALGLSKTTVSFVLNGKANEYHIGEATAKRVWEMAERMQYNPNFTAISLRDGCSKILGIVVSDISNPFFASLARLYEDEAAKIGYTVFFGSSDEKADKMQQVISNLIARGVDGLIIVPCEKSEAFITSLAPRGIPLVLLDRYFPNQDINYVALDNFEATRQATTYILNRGSKHPTIVAYDLDLVHMQERVRGFEQGLADKGTNAKGHIIRIAPDISTKDMAALLKDSMEKGTDGFIFTTNLITLSGMYALRELGCPTKDIKLVGFDGTPAFDFFDCPITYIQQPLEQLVDASLTALKAIIDKKQASSALIRGKLIEKY</sequence>
<keyword evidence="2" id="KW-0238">DNA-binding</keyword>
<dbReference type="InterPro" id="IPR028082">
    <property type="entry name" value="Peripla_BP_I"/>
</dbReference>
<evidence type="ECO:0000313" key="6">
    <source>
        <dbReference type="Proteomes" id="UP000027442"/>
    </source>
</evidence>
<dbReference type="SUPFAM" id="SSF53822">
    <property type="entry name" value="Periplasmic binding protein-like I"/>
    <property type="match status" value="1"/>
</dbReference>
<dbReference type="AlphaFoldDB" id="A0A069QKL9"/>
<dbReference type="InterPro" id="IPR000843">
    <property type="entry name" value="HTH_LacI"/>
</dbReference>
<dbReference type="Gene3D" id="3.40.50.2300">
    <property type="match status" value="2"/>
</dbReference>
<accession>A0A069QKL9</accession>
<dbReference type="eggNOG" id="COG1609">
    <property type="taxonomic scope" value="Bacteria"/>
</dbReference>
<keyword evidence="3" id="KW-0804">Transcription</keyword>
<dbReference type="Pfam" id="PF13407">
    <property type="entry name" value="Peripla_BP_4"/>
    <property type="match status" value="1"/>
</dbReference>
<gene>
    <name evidence="5" type="ORF">HMPREF1991_00388</name>
</gene>
<dbReference type="Gene3D" id="1.10.260.40">
    <property type="entry name" value="lambda repressor-like DNA-binding domains"/>
    <property type="match status" value="1"/>
</dbReference>
<dbReference type="SMART" id="SM00354">
    <property type="entry name" value="HTH_LACI"/>
    <property type="match status" value="1"/>
</dbReference>
<dbReference type="HOGENOM" id="CLU_037628_6_1_10"/>
<dbReference type="Proteomes" id="UP000027442">
    <property type="component" value="Unassembled WGS sequence"/>
</dbReference>
<evidence type="ECO:0000313" key="5">
    <source>
        <dbReference type="EMBL" id="KDR53413.1"/>
    </source>
</evidence>
<dbReference type="PANTHER" id="PTHR30146">
    <property type="entry name" value="LACI-RELATED TRANSCRIPTIONAL REPRESSOR"/>
    <property type="match status" value="1"/>
</dbReference>
<dbReference type="RefSeq" id="WP_018966309.1">
    <property type="nucleotide sequence ID" value="NZ_KB899210.1"/>
</dbReference>
<name>A0A069QKL9_HOYLO</name>
<reference evidence="5 6" key="1">
    <citation type="submission" date="2013-08" db="EMBL/GenBank/DDBJ databases">
        <authorList>
            <person name="Weinstock G."/>
            <person name="Sodergren E."/>
            <person name="Wylie T."/>
            <person name="Fulton L."/>
            <person name="Fulton R."/>
            <person name="Fronick C."/>
            <person name="O'Laughlin M."/>
            <person name="Godfrey J."/>
            <person name="Miner T."/>
            <person name="Herter B."/>
            <person name="Appelbaum E."/>
            <person name="Cordes M."/>
            <person name="Lek S."/>
            <person name="Wollam A."/>
            <person name="Pepin K.H."/>
            <person name="Palsikar V.B."/>
            <person name="Mitreva M."/>
            <person name="Wilson R.K."/>
        </authorList>
    </citation>
    <scope>NUCLEOTIDE SEQUENCE [LARGE SCALE GENOMIC DNA]</scope>
    <source>
        <strain evidence="5 6">ATCC 15930</strain>
    </source>
</reference>
<feature type="domain" description="HTH lacI-type" evidence="4">
    <location>
        <begin position="7"/>
        <end position="64"/>
    </location>
</feature>
<proteinExistence type="predicted"/>
<dbReference type="PATRIC" id="fig|1122985.7.peg.406"/>
<dbReference type="InterPro" id="IPR025997">
    <property type="entry name" value="SBP_2_dom"/>
</dbReference>
<dbReference type="PROSITE" id="PS50932">
    <property type="entry name" value="HTH_LACI_2"/>
    <property type="match status" value="1"/>
</dbReference>
<keyword evidence="1" id="KW-0805">Transcription regulation</keyword>
<keyword evidence="6" id="KW-1185">Reference proteome</keyword>
<dbReference type="CDD" id="cd01392">
    <property type="entry name" value="HTH_LacI"/>
    <property type="match status" value="1"/>
</dbReference>
<dbReference type="GO" id="GO:0000976">
    <property type="term" value="F:transcription cis-regulatory region binding"/>
    <property type="evidence" value="ECO:0007669"/>
    <property type="project" value="TreeGrafter"/>
</dbReference>
<comment type="caution">
    <text evidence="5">The sequence shown here is derived from an EMBL/GenBank/DDBJ whole genome shotgun (WGS) entry which is preliminary data.</text>
</comment>
<evidence type="ECO:0000256" key="3">
    <source>
        <dbReference type="ARBA" id="ARBA00023163"/>
    </source>
</evidence>
<evidence type="ECO:0000256" key="1">
    <source>
        <dbReference type="ARBA" id="ARBA00023015"/>
    </source>
</evidence>
<dbReference type="Pfam" id="PF00356">
    <property type="entry name" value="LacI"/>
    <property type="match status" value="1"/>
</dbReference>